<protein>
    <submittedName>
        <fullName evidence="1">Uncharacterized protein</fullName>
    </submittedName>
</protein>
<dbReference type="Proteomes" id="UP000381378">
    <property type="component" value="Unassembled WGS sequence"/>
</dbReference>
<evidence type="ECO:0000313" key="3">
    <source>
        <dbReference type="Proteomes" id="UP000381093"/>
    </source>
</evidence>
<organism evidence="1 3">
    <name type="scientific">Pseudomonas fluorescens</name>
    <dbReference type="NCBI Taxonomy" id="294"/>
    <lineage>
        <taxon>Bacteria</taxon>
        <taxon>Pseudomonadati</taxon>
        <taxon>Pseudomonadota</taxon>
        <taxon>Gammaproteobacteria</taxon>
        <taxon>Pseudomonadales</taxon>
        <taxon>Pseudomonadaceae</taxon>
        <taxon>Pseudomonas</taxon>
    </lineage>
</organism>
<proteinExistence type="predicted"/>
<accession>A0A5E6T8V0</accession>
<reference evidence="3 4" key="1">
    <citation type="submission" date="2019-09" db="EMBL/GenBank/DDBJ databases">
        <authorList>
            <person name="Chandra G."/>
            <person name="Truman W A."/>
        </authorList>
    </citation>
    <scope>NUCLEOTIDE SEQUENCE [LARGE SCALE GENOMIC DNA]</scope>
    <source>
        <strain evidence="1">PS710</strain>
        <strain evidence="2">PS928</strain>
    </source>
</reference>
<evidence type="ECO:0000313" key="1">
    <source>
        <dbReference type="EMBL" id="VVO07231.1"/>
    </source>
</evidence>
<dbReference type="EMBL" id="CABVHW010000009">
    <property type="protein sequence ID" value="VVO07231.1"/>
    <property type="molecule type" value="Genomic_DNA"/>
</dbReference>
<dbReference type="AlphaFoldDB" id="A0A5E6T8V0"/>
<evidence type="ECO:0000313" key="4">
    <source>
        <dbReference type="Proteomes" id="UP000381378"/>
    </source>
</evidence>
<name>A0A5E6T8V0_PSEFL</name>
<evidence type="ECO:0000313" key="2">
    <source>
        <dbReference type="EMBL" id="VVQ25842.1"/>
    </source>
</evidence>
<dbReference type="EMBL" id="CABVJF010000037">
    <property type="protein sequence ID" value="VVQ25842.1"/>
    <property type="molecule type" value="Genomic_DNA"/>
</dbReference>
<dbReference type="Proteomes" id="UP000381093">
    <property type="component" value="Unassembled WGS sequence"/>
</dbReference>
<sequence length="100" mass="11133">MAQFMNEQDVYSFNEALMRRLKAQFKRGTKLMLRVDGETCAVDVDWVVDTFLSLSKEAQFVAAEVAQACTTKLPGGCSDLNYLCEMSLLLKKAEGDGMLP</sequence>
<gene>
    <name evidence="1" type="ORF">PS710_03158</name>
    <name evidence="2" type="ORF">PS928_06223</name>
</gene>